<keyword evidence="1" id="KW-0812">Transmembrane</keyword>
<gene>
    <name evidence="2" type="ORF">PIB30_047377</name>
</gene>
<keyword evidence="1" id="KW-0472">Membrane</keyword>
<organism evidence="2 3">
    <name type="scientific">Stylosanthes scabra</name>
    <dbReference type="NCBI Taxonomy" id="79078"/>
    <lineage>
        <taxon>Eukaryota</taxon>
        <taxon>Viridiplantae</taxon>
        <taxon>Streptophyta</taxon>
        <taxon>Embryophyta</taxon>
        <taxon>Tracheophyta</taxon>
        <taxon>Spermatophyta</taxon>
        <taxon>Magnoliopsida</taxon>
        <taxon>eudicotyledons</taxon>
        <taxon>Gunneridae</taxon>
        <taxon>Pentapetalae</taxon>
        <taxon>rosids</taxon>
        <taxon>fabids</taxon>
        <taxon>Fabales</taxon>
        <taxon>Fabaceae</taxon>
        <taxon>Papilionoideae</taxon>
        <taxon>50 kb inversion clade</taxon>
        <taxon>dalbergioids sensu lato</taxon>
        <taxon>Dalbergieae</taxon>
        <taxon>Pterocarpus clade</taxon>
        <taxon>Stylosanthes</taxon>
    </lineage>
</organism>
<reference evidence="2 3" key="1">
    <citation type="journal article" date="2023" name="Plants (Basel)">
        <title>Bridging the Gap: Combining Genomics and Transcriptomics Approaches to Understand Stylosanthes scabra, an Orphan Legume from the Brazilian Caatinga.</title>
        <authorList>
            <person name="Ferreira-Neto J.R.C."/>
            <person name="da Silva M.D."/>
            <person name="Binneck E."/>
            <person name="de Melo N.F."/>
            <person name="da Silva R.H."/>
            <person name="de Melo A.L.T.M."/>
            <person name="Pandolfi V."/>
            <person name="Bustamante F.O."/>
            <person name="Brasileiro-Vidal A.C."/>
            <person name="Benko-Iseppon A.M."/>
        </authorList>
    </citation>
    <scope>NUCLEOTIDE SEQUENCE [LARGE SCALE GENOMIC DNA]</scope>
    <source>
        <tissue evidence="2">Leaves</tissue>
    </source>
</reference>
<protein>
    <submittedName>
        <fullName evidence="2">Uncharacterized protein</fullName>
    </submittedName>
</protein>
<name>A0ABU6XFS3_9FABA</name>
<evidence type="ECO:0000313" key="3">
    <source>
        <dbReference type="Proteomes" id="UP001341840"/>
    </source>
</evidence>
<keyword evidence="1" id="KW-1133">Transmembrane helix</keyword>
<proteinExistence type="predicted"/>
<keyword evidence="3" id="KW-1185">Reference proteome</keyword>
<evidence type="ECO:0000313" key="2">
    <source>
        <dbReference type="EMBL" id="MED6196424.1"/>
    </source>
</evidence>
<sequence>MSRLWERRDMELLRSVAERYMQYLTYHVLRATLIAYSFVVHSSRYFMWLDEFTANIANEAAGRVGEQEQDVGEHFGRIELKIMMHDLEERVAALEKKKFMSSFYVIAMLLALLYVYFVKVV</sequence>
<feature type="transmembrane region" description="Helical" evidence="1">
    <location>
        <begin position="99"/>
        <end position="117"/>
    </location>
</feature>
<evidence type="ECO:0000256" key="1">
    <source>
        <dbReference type="SAM" id="Phobius"/>
    </source>
</evidence>
<comment type="caution">
    <text evidence="2">The sequence shown here is derived from an EMBL/GenBank/DDBJ whole genome shotgun (WGS) entry which is preliminary data.</text>
</comment>
<feature type="transmembrane region" description="Helical" evidence="1">
    <location>
        <begin position="20"/>
        <end position="39"/>
    </location>
</feature>
<accession>A0ABU6XFS3</accession>
<dbReference type="Proteomes" id="UP001341840">
    <property type="component" value="Unassembled WGS sequence"/>
</dbReference>
<dbReference type="EMBL" id="JASCZI010211751">
    <property type="protein sequence ID" value="MED6196424.1"/>
    <property type="molecule type" value="Genomic_DNA"/>
</dbReference>